<keyword evidence="1" id="KW-0472">Membrane</keyword>
<proteinExistence type="predicted"/>
<dbReference type="AlphaFoldDB" id="A0A8D8TWC5"/>
<feature type="transmembrane region" description="Helical" evidence="1">
    <location>
        <begin position="20"/>
        <end position="41"/>
    </location>
</feature>
<name>A0A8D8TWC5_9HEMI</name>
<reference evidence="2" key="1">
    <citation type="submission" date="2021-05" db="EMBL/GenBank/DDBJ databases">
        <authorList>
            <person name="Alioto T."/>
            <person name="Alioto T."/>
            <person name="Gomez Garrido J."/>
        </authorList>
    </citation>
    <scope>NUCLEOTIDE SEQUENCE</scope>
</reference>
<keyword evidence="1" id="KW-0812">Transmembrane</keyword>
<protein>
    <submittedName>
        <fullName evidence="2">Uncharacterized protein</fullName>
    </submittedName>
</protein>
<evidence type="ECO:0000313" key="2">
    <source>
        <dbReference type="EMBL" id="CAG6695124.1"/>
    </source>
</evidence>
<organism evidence="2">
    <name type="scientific">Cacopsylla melanoneura</name>
    <dbReference type="NCBI Taxonomy" id="428564"/>
    <lineage>
        <taxon>Eukaryota</taxon>
        <taxon>Metazoa</taxon>
        <taxon>Ecdysozoa</taxon>
        <taxon>Arthropoda</taxon>
        <taxon>Hexapoda</taxon>
        <taxon>Insecta</taxon>
        <taxon>Pterygota</taxon>
        <taxon>Neoptera</taxon>
        <taxon>Paraneoptera</taxon>
        <taxon>Hemiptera</taxon>
        <taxon>Sternorrhyncha</taxon>
        <taxon>Psylloidea</taxon>
        <taxon>Psyllidae</taxon>
        <taxon>Psyllinae</taxon>
        <taxon>Cacopsylla</taxon>
    </lineage>
</organism>
<dbReference type="EMBL" id="HBUF01321862">
    <property type="protein sequence ID" value="CAG6695124.1"/>
    <property type="molecule type" value="Transcribed_RNA"/>
</dbReference>
<sequence>MYEKISENHTYGPLWNLNLHSLVFFLDYYYYLFFSIFSFYFGQTLKLFNWKFFLPNYTFLKIPKVSYKDNNKDILSKWKKKNQKHFIGRTQIRNETQERDIRIVLSIGTSKHIAHPVRGRFQDNVHIFEYIDLIMADSGKFGVQIFRILDHEYSILNGFWFRANWFKIFDRDENSNHYYKHFQTLEKF</sequence>
<keyword evidence="1" id="KW-1133">Transmembrane helix</keyword>
<accession>A0A8D8TWC5</accession>
<evidence type="ECO:0000256" key="1">
    <source>
        <dbReference type="SAM" id="Phobius"/>
    </source>
</evidence>